<dbReference type="AlphaFoldDB" id="A0A4S1WR98"/>
<reference evidence="1 2" key="1">
    <citation type="submission" date="2019-04" db="EMBL/GenBank/DDBJ databases">
        <title>Sphingomonas psychrotolerans sp. nov., isolated from soil in the Tianshan Mountains, Xinjiang, China.</title>
        <authorList>
            <person name="Luo Y."/>
            <person name="Sheng H."/>
        </authorList>
    </citation>
    <scope>NUCLEOTIDE SEQUENCE [LARGE SCALE GENOMIC DNA]</scope>
    <source>
        <strain evidence="1 2">KIS18-15</strain>
    </source>
</reference>
<gene>
    <name evidence="1" type="ORF">E5A74_01620</name>
</gene>
<dbReference type="Proteomes" id="UP000309848">
    <property type="component" value="Unassembled WGS sequence"/>
</dbReference>
<dbReference type="EMBL" id="SRXU01000001">
    <property type="protein sequence ID" value="TGX45898.1"/>
    <property type="molecule type" value="Genomic_DNA"/>
</dbReference>
<dbReference type="OrthoDB" id="8482295at2"/>
<proteinExistence type="predicted"/>
<sequence length="441" mass="48059">MSILDTLLRQQEPAFADRSPNLYAPFEARRLQGARVAWLNRRWFAQAGVDVDAPGVRAGIEAWLLRHYAVCVPGADDPHDLYTADLQTLFADRYGAPGGSAHGGSGRVGTFGGFNAKGIGRTPLASVQSDWYHSHGYMWLEEAVRETILSEVASRIFPHGAVPVVALLDAGCRIHWRDGSTGARRAIIVRPAFLRIASFMRSIFFGRGGYAGSEQWIDSQRVRDLWRSDWGSGGVGAVFRAAFTATGRQYGFGRVLRMWPGPPFASNLTLEGALVDFGSFRALPDWSCAQGETASHGFGAENTLITAAARALERIGRQNGIPICARELTAYFSAGVERGESEALLTHDIAVGSPLALELAALRTQQRRRVTSLQGARADAVVIGRLAPFPDLYRERLLRETEAMICVMGEGANSDYVSLDGFIDARVRLAWQHASPASLRA</sequence>
<keyword evidence="2" id="KW-1185">Reference proteome</keyword>
<name>A0A4S1WR98_9SPHN</name>
<evidence type="ECO:0000313" key="1">
    <source>
        <dbReference type="EMBL" id="TGX45898.1"/>
    </source>
</evidence>
<comment type="caution">
    <text evidence="1">The sequence shown here is derived from an EMBL/GenBank/DDBJ whole genome shotgun (WGS) entry which is preliminary data.</text>
</comment>
<protein>
    <submittedName>
        <fullName evidence="1">Uncharacterized protein</fullName>
    </submittedName>
</protein>
<organism evidence="1 2">
    <name type="scientific">Sphingomonas naasensis</name>
    <dbReference type="NCBI Taxonomy" id="1344951"/>
    <lineage>
        <taxon>Bacteria</taxon>
        <taxon>Pseudomonadati</taxon>
        <taxon>Pseudomonadota</taxon>
        <taxon>Alphaproteobacteria</taxon>
        <taxon>Sphingomonadales</taxon>
        <taxon>Sphingomonadaceae</taxon>
        <taxon>Sphingomonas</taxon>
    </lineage>
</organism>
<dbReference type="RefSeq" id="WP_135982175.1">
    <property type="nucleotide sequence ID" value="NZ_JAASQM010000001.1"/>
</dbReference>
<evidence type="ECO:0000313" key="2">
    <source>
        <dbReference type="Proteomes" id="UP000309848"/>
    </source>
</evidence>
<accession>A0A4S1WR98</accession>